<evidence type="ECO:0000256" key="3">
    <source>
        <dbReference type="ARBA" id="ARBA00023163"/>
    </source>
</evidence>
<dbReference type="InterPro" id="IPR050707">
    <property type="entry name" value="HTH_MetabolicPath_Reg"/>
</dbReference>
<feature type="domain" description="IclR-ED" evidence="5">
    <location>
        <begin position="76"/>
        <end position="255"/>
    </location>
</feature>
<proteinExistence type="predicted"/>
<gene>
    <name evidence="6" type="primary">allR</name>
    <name evidence="6" type="ORF">GCM10022236_00480</name>
</gene>
<dbReference type="PANTHER" id="PTHR30136:SF24">
    <property type="entry name" value="HTH-TYPE TRANSCRIPTIONAL REPRESSOR ALLR"/>
    <property type="match status" value="1"/>
</dbReference>
<evidence type="ECO:0000313" key="6">
    <source>
        <dbReference type="EMBL" id="GAA3602594.1"/>
    </source>
</evidence>
<keyword evidence="3" id="KW-0804">Transcription</keyword>
<organism evidence="6 7">
    <name type="scientific">Microlunatus ginsengisoli</name>
    <dbReference type="NCBI Taxonomy" id="363863"/>
    <lineage>
        <taxon>Bacteria</taxon>
        <taxon>Bacillati</taxon>
        <taxon>Actinomycetota</taxon>
        <taxon>Actinomycetes</taxon>
        <taxon>Propionibacteriales</taxon>
        <taxon>Propionibacteriaceae</taxon>
        <taxon>Microlunatus</taxon>
    </lineage>
</organism>
<dbReference type="InterPro" id="IPR029016">
    <property type="entry name" value="GAF-like_dom_sf"/>
</dbReference>
<feature type="domain" description="HTH iclR-type" evidence="4">
    <location>
        <begin position="14"/>
        <end position="75"/>
    </location>
</feature>
<dbReference type="Pfam" id="PF09339">
    <property type="entry name" value="HTH_IclR"/>
    <property type="match status" value="1"/>
</dbReference>
<dbReference type="Gene3D" id="1.10.10.10">
    <property type="entry name" value="Winged helix-like DNA-binding domain superfamily/Winged helix DNA-binding domain"/>
    <property type="match status" value="1"/>
</dbReference>
<dbReference type="PROSITE" id="PS51077">
    <property type="entry name" value="HTH_ICLR"/>
    <property type="match status" value="1"/>
</dbReference>
<dbReference type="Proteomes" id="UP001501490">
    <property type="component" value="Unassembled WGS sequence"/>
</dbReference>
<evidence type="ECO:0000259" key="4">
    <source>
        <dbReference type="PROSITE" id="PS51077"/>
    </source>
</evidence>
<dbReference type="SMART" id="SM00346">
    <property type="entry name" value="HTH_ICLR"/>
    <property type="match status" value="1"/>
</dbReference>
<keyword evidence="2" id="KW-0238">DNA-binding</keyword>
<dbReference type="PANTHER" id="PTHR30136">
    <property type="entry name" value="HELIX-TURN-HELIX TRANSCRIPTIONAL REGULATOR, ICLR FAMILY"/>
    <property type="match status" value="1"/>
</dbReference>
<reference evidence="7" key="1">
    <citation type="journal article" date="2019" name="Int. J. Syst. Evol. Microbiol.">
        <title>The Global Catalogue of Microorganisms (GCM) 10K type strain sequencing project: providing services to taxonomists for standard genome sequencing and annotation.</title>
        <authorList>
            <consortium name="The Broad Institute Genomics Platform"/>
            <consortium name="The Broad Institute Genome Sequencing Center for Infectious Disease"/>
            <person name="Wu L."/>
            <person name="Ma J."/>
        </authorList>
    </citation>
    <scope>NUCLEOTIDE SEQUENCE [LARGE SCALE GENOMIC DNA]</scope>
    <source>
        <strain evidence="7">JCM 16929</strain>
    </source>
</reference>
<keyword evidence="1" id="KW-0805">Transcription regulation</keyword>
<dbReference type="Gene3D" id="3.30.450.40">
    <property type="match status" value="1"/>
</dbReference>
<evidence type="ECO:0000259" key="5">
    <source>
        <dbReference type="PROSITE" id="PS51078"/>
    </source>
</evidence>
<evidence type="ECO:0000256" key="2">
    <source>
        <dbReference type="ARBA" id="ARBA00023125"/>
    </source>
</evidence>
<keyword evidence="7" id="KW-1185">Reference proteome</keyword>
<dbReference type="EMBL" id="BAABAB010000001">
    <property type="protein sequence ID" value="GAA3602594.1"/>
    <property type="molecule type" value="Genomic_DNA"/>
</dbReference>
<dbReference type="SUPFAM" id="SSF55781">
    <property type="entry name" value="GAF domain-like"/>
    <property type="match status" value="1"/>
</dbReference>
<name>A0ABP6Z978_9ACTN</name>
<comment type="caution">
    <text evidence="6">The sequence shown here is derived from an EMBL/GenBank/DDBJ whole genome shotgun (WGS) entry which is preliminary data.</text>
</comment>
<protein>
    <submittedName>
        <fullName evidence="6">Allantoin degradation transcriptional regulator AllR</fullName>
    </submittedName>
</protein>
<dbReference type="Pfam" id="PF01614">
    <property type="entry name" value="IclR_C"/>
    <property type="match status" value="1"/>
</dbReference>
<evidence type="ECO:0000313" key="7">
    <source>
        <dbReference type="Proteomes" id="UP001501490"/>
    </source>
</evidence>
<dbReference type="InterPro" id="IPR036390">
    <property type="entry name" value="WH_DNA-bd_sf"/>
</dbReference>
<evidence type="ECO:0000256" key="1">
    <source>
        <dbReference type="ARBA" id="ARBA00023015"/>
    </source>
</evidence>
<dbReference type="SUPFAM" id="SSF46785">
    <property type="entry name" value="Winged helix' DNA-binding domain"/>
    <property type="match status" value="1"/>
</dbReference>
<accession>A0ABP6Z978</accession>
<sequence length="257" mass="27437">MPQESVAEARSGTVQSVERVFELLEIIADAGGEISLSDLAAAAELPMPTIHRLLRTCVTLGYARQLPSRRYALGARLIPLGERAGRQLGRVAQPQLQHLVRQLGETANMALLDGDQVVYVAQQPSPHAMRMFTEVGRRANLHDTGVGKAILATLTDDQILGIVSRVGMPTPTVRSHGTPESLLADIADIRARGYSIDDEEQELGVRCYAVSVPGAPTPMAVSVSGPLTRVDAAFGDRAVPVLHSVAQIIGRGLRDSA</sequence>
<dbReference type="InterPro" id="IPR014757">
    <property type="entry name" value="Tscrpt_reg_IclR_C"/>
</dbReference>
<dbReference type="InterPro" id="IPR036388">
    <property type="entry name" value="WH-like_DNA-bd_sf"/>
</dbReference>
<dbReference type="RefSeq" id="WP_344801053.1">
    <property type="nucleotide sequence ID" value="NZ_BAABAB010000001.1"/>
</dbReference>
<dbReference type="InterPro" id="IPR005471">
    <property type="entry name" value="Tscrpt_reg_IclR_N"/>
</dbReference>
<dbReference type="PROSITE" id="PS51078">
    <property type="entry name" value="ICLR_ED"/>
    <property type="match status" value="1"/>
</dbReference>